<organism evidence="2 3">
    <name type="scientific">Hyaloscypha variabilis (strain UAMH 11265 / GT02V1 / F)</name>
    <name type="common">Meliniomyces variabilis</name>
    <dbReference type="NCBI Taxonomy" id="1149755"/>
    <lineage>
        <taxon>Eukaryota</taxon>
        <taxon>Fungi</taxon>
        <taxon>Dikarya</taxon>
        <taxon>Ascomycota</taxon>
        <taxon>Pezizomycotina</taxon>
        <taxon>Leotiomycetes</taxon>
        <taxon>Helotiales</taxon>
        <taxon>Hyaloscyphaceae</taxon>
        <taxon>Hyaloscypha</taxon>
        <taxon>Hyaloscypha variabilis</taxon>
    </lineage>
</organism>
<accession>A0A2J6SCG6</accession>
<dbReference type="AlphaFoldDB" id="A0A2J6SCG6"/>
<sequence length="152" mass="17774">MILTTDMIEKWNVYFNTEVKDNKFIKERDSDEASMKFYVDLCESSETVVEITASGRVFNGHPEARMEIEYNKHRDRANALQEDIDKIADELSDLRLSLHRSMRILFLHNSLRKHDDHQWLQGLADSKYAIDVYTSYVTLTSESEDSDSETET</sequence>
<dbReference type="EMBL" id="KZ613937">
    <property type="protein sequence ID" value="PMD48455.1"/>
    <property type="molecule type" value="Genomic_DNA"/>
</dbReference>
<keyword evidence="3" id="KW-1185">Reference proteome</keyword>
<dbReference type="Proteomes" id="UP000235786">
    <property type="component" value="Unassembled WGS sequence"/>
</dbReference>
<name>A0A2J6SCG6_HYAVF</name>
<reference evidence="2 3" key="1">
    <citation type="submission" date="2016-04" db="EMBL/GenBank/DDBJ databases">
        <title>A degradative enzymes factory behind the ericoid mycorrhizal symbiosis.</title>
        <authorList>
            <consortium name="DOE Joint Genome Institute"/>
            <person name="Martino E."/>
            <person name="Morin E."/>
            <person name="Grelet G."/>
            <person name="Kuo A."/>
            <person name="Kohler A."/>
            <person name="Daghino S."/>
            <person name="Barry K."/>
            <person name="Choi C."/>
            <person name="Cichocki N."/>
            <person name="Clum A."/>
            <person name="Copeland A."/>
            <person name="Hainaut M."/>
            <person name="Haridas S."/>
            <person name="Labutti K."/>
            <person name="Lindquist E."/>
            <person name="Lipzen A."/>
            <person name="Khouja H.-R."/>
            <person name="Murat C."/>
            <person name="Ohm R."/>
            <person name="Olson A."/>
            <person name="Spatafora J."/>
            <person name="Veneault-Fourrey C."/>
            <person name="Henrissat B."/>
            <person name="Grigoriev I."/>
            <person name="Martin F."/>
            <person name="Perotto S."/>
        </authorList>
    </citation>
    <scope>NUCLEOTIDE SEQUENCE [LARGE SCALE GENOMIC DNA]</scope>
    <source>
        <strain evidence="2 3">F</strain>
    </source>
</reference>
<protein>
    <submittedName>
        <fullName evidence="2">Uncharacterized protein</fullName>
    </submittedName>
</protein>
<gene>
    <name evidence="2" type="ORF">L207DRAFT_575125</name>
</gene>
<feature type="coiled-coil region" evidence="1">
    <location>
        <begin position="63"/>
        <end position="97"/>
    </location>
</feature>
<evidence type="ECO:0000313" key="3">
    <source>
        <dbReference type="Proteomes" id="UP000235786"/>
    </source>
</evidence>
<keyword evidence="1" id="KW-0175">Coiled coil</keyword>
<proteinExistence type="predicted"/>
<evidence type="ECO:0000313" key="2">
    <source>
        <dbReference type="EMBL" id="PMD48455.1"/>
    </source>
</evidence>
<dbReference type="OrthoDB" id="10575602at2759"/>
<evidence type="ECO:0000256" key="1">
    <source>
        <dbReference type="SAM" id="Coils"/>
    </source>
</evidence>